<dbReference type="GO" id="GO:0046872">
    <property type="term" value="F:metal ion binding"/>
    <property type="evidence" value="ECO:0007669"/>
    <property type="project" value="UniProtKB-KW"/>
</dbReference>
<dbReference type="Gene3D" id="3.60.130.10">
    <property type="entry name" value="Clavaminate synthase-like"/>
    <property type="match status" value="1"/>
</dbReference>
<evidence type="ECO:0000313" key="9">
    <source>
        <dbReference type="EMBL" id="RIA99708.1"/>
    </source>
</evidence>
<dbReference type="InterPro" id="IPR038492">
    <property type="entry name" value="GBBH-like_N_sf"/>
</dbReference>
<comment type="similarity">
    <text evidence="2">Belongs to the gamma-BBH/TMLD family.</text>
</comment>
<dbReference type="InterPro" id="IPR042098">
    <property type="entry name" value="TauD-like_sf"/>
</dbReference>
<keyword evidence="10" id="KW-1185">Reference proteome</keyword>
<dbReference type="InterPro" id="IPR050411">
    <property type="entry name" value="AlphaKG_dependent_hydroxylases"/>
</dbReference>
<dbReference type="CDD" id="cd00250">
    <property type="entry name" value="CAS_like"/>
    <property type="match status" value="1"/>
</dbReference>
<dbReference type="PANTHER" id="PTHR10696:SF25">
    <property type="entry name" value="OXIDOREDUCTASE AIM17-RELATED"/>
    <property type="match status" value="1"/>
</dbReference>
<evidence type="ECO:0000256" key="6">
    <source>
        <dbReference type="ARBA" id="ARBA00023004"/>
    </source>
</evidence>
<evidence type="ECO:0000256" key="1">
    <source>
        <dbReference type="ARBA" id="ARBA00001954"/>
    </source>
</evidence>
<accession>A0A397TP18</accession>
<protein>
    <recommendedName>
        <fullName evidence="11">TauD/TfdA-like domain-containing protein</fullName>
    </recommendedName>
</protein>
<organism evidence="9 10">
    <name type="scientific">Glomus cerebriforme</name>
    <dbReference type="NCBI Taxonomy" id="658196"/>
    <lineage>
        <taxon>Eukaryota</taxon>
        <taxon>Fungi</taxon>
        <taxon>Fungi incertae sedis</taxon>
        <taxon>Mucoromycota</taxon>
        <taxon>Glomeromycotina</taxon>
        <taxon>Glomeromycetes</taxon>
        <taxon>Glomerales</taxon>
        <taxon>Glomeraceae</taxon>
        <taxon>Glomus</taxon>
    </lineage>
</organism>
<evidence type="ECO:0000259" key="7">
    <source>
        <dbReference type="Pfam" id="PF02668"/>
    </source>
</evidence>
<dbReference type="SUPFAM" id="SSF51197">
    <property type="entry name" value="Clavaminate synthase-like"/>
    <property type="match status" value="1"/>
</dbReference>
<evidence type="ECO:0008006" key="11">
    <source>
        <dbReference type="Google" id="ProtNLM"/>
    </source>
</evidence>
<dbReference type="Pfam" id="PF06155">
    <property type="entry name" value="GBBH-like_N"/>
    <property type="match status" value="1"/>
</dbReference>
<evidence type="ECO:0000256" key="2">
    <source>
        <dbReference type="ARBA" id="ARBA00008654"/>
    </source>
</evidence>
<name>A0A397TP18_9GLOM</name>
<dbReference type="InterPro" id="IPR010376">
    <property type="entry name" value="GBBH-like_N"/>
</dbReference>
<evidence type="ECO:0000256" key="3">
    <source>
        <dbReference type="ARBA" id="ARBA00022723"/>
    </source>
</evidence>
<evidence type="ECO:0000256" key="4">
    <source>
        <dbReference type="ARBA" id="ARBA00022964"/>
    </source>
</evidence>
<feature type="domain" description="TauD/TfdA-like" evidence="7">
    <location>
        <begin position="218"/>
        <end position="459"/>
    </location>
</feature>
<evidence type="ECO:0000259" key="8">
    <source>
        <dbReference type="Pfam" id="PF06155"/>
    </source>
</evidence>
<dbReference type="InterPro" id="IPR003819">
    <property type="entry name" value="TauD/TfdA-like"/>
</dbReference>
<dbReference type="GO" id="GO:0005739">
    <property type="term" value="C:mitochondrion"/>
    <property type="evidence" value="ECO:0007669"/>
    <property type="project" value="TreeGrafter"/>
</dbReference>
<evidence type="ECO:0000256" key="5">
    <source>
        <dbReference type="ARBA" id="ARBA00023002"/>
    </source>
</evidence>
<proteinExistence type="inferred from homology"/>
<dbReference type="Pfam" id="PF02668">
    <property type="entry name" value="TauD"/>
    <property type="match status" value="1"/>
</dbReference>
<dbReference type="FunFam" id="3.30.2020.30:FF:000002">
    <property type="entry name" value="Putative gamma-butyrobetaine dioxygenase"/>
    <property type="match status" value="1"/>
</dbReference>
<dbReference type="STRING" id="658196.A0A397TP18"/>
<dbReference type="AlphaFoldDB" id="A0A397TP18"/>
<dbReference type="Gene3D" id="3.30.2020.30">
    <property type="match status" value="1"/>
</dbReference>
<evidence type="ECO:0000313" key="10">
    <source>
        <dbReference type="Proteomes" id="UP000265703"/>
    </source>
</evidence>
<dbReference type="OrthoDB" id="406634at2759"/>
<reference evidence="9 10" key="1">
    <citation type="submission" date="2018-06" db="EMBL/GenBank/DDBJ databases">
        <title>Comparative genomics reveals the genomic features of Rhizophagus irregularis, R. cerebriforme, R. diaphanum and Gigaspora rosea, and their symbiotic lifestyle signature.</title>
        <authorList>
            <person name="Morin E."/>
            <person name="San Clemente H."/>
            <person name="Chen E.C.H."/>
            <person name="De La Providencia I."/>
            <person name="Hainaut M."/>
            <person name="Kuo A."/>
            <person name="Kohler A."/>
            <person name="Murat C."/>
            <person name="Tang N."/>
            <person name="Roy S."/>
            <person name="Loubradou J."/>
            <person name="Henrissat B."/>
            <person name="Grigoriev I.V."/>
            <person name="Corradi N."/>
            <person name="Roux C."/>
            <person name="Martin F.M."/>
        </authorList>
    </citation>
    <scope>NUCLEOTIDE SEQUENCE [LARGE SCALE GENOMIC DNA]</scope>
    <source>
        <strain evidence="9 10">DAOM 227022</strain>
    </source>
</reference>
<keyword evidence="3" id="KW-0479">Metal-binding</keyword>
<keyword evidence="4" id="KW-0223">Dioxygenase</keyword>
<gene>
    <name evidence="9" type="ORF">C1645_684564</name>
</gene>
<feature type="domain" description="Gamma-butyrobetaine hydroxylase-like N-terminal" evidence="8">
    <location>
        <begin position="80"/>
        <end position="150"/>
    </location>
</feature>
<comment type="caution">
    <text evidence="9">The sequence shown here is derived from an EMBL/GenBank/DDBJ whole genome shotgun (WGS) entry which is preliminary data.</text>
</comment>
<dbReference type="EMBL" id="QKYT01000001">
    <property type="protein sequence ID" value="RIA99708.1"/>
    <property type="molecule type" value="Genomic_DNA"/>
</dbReference>
<keyword evidence="6" id="KW-0408">Iron</keyword>
<comment type="cofactor">
    <cofactor evidence="1">
        <name>Fe(2+)</name>
        <dbReference type="ChEBI" id="CHEBI:29033"/>
    </cofactor>
</comment>
<dbReference type="PANTHER" id="PTHR10696">
    <property type="entry name" value="GAMMA-BUTYROBETAINE HYDROXYLASE-RELATED"/>
    <property type="match status" value="1"/>
</dbReference>
<dbReference type="GO" id="GO:0045329">
    <property type="term" value="P:carnitine biosynthetic process"/>
    <property type="evidence" value="ECO:0007669"/>
    <property type="project" value="TreeGrafter"/>
</dbReference>
<dbReference type="Proteomes" id="UP000265703">
    <property type="component" value="Unassembled WGS sequence"/>
</dbReference>
<keyword evidence="5" id="KW-0560">Oxidoreductase</keyword>
<sequence length="482" mass="56326">MKLTNSLRTFNLTIKRYFYYYSNYSNFYNFYNIYNKPLSSSLSFQNSFRQNKYKKIYSQKISLYSFSTTTSKSLIKEVIKNQTSLSIKWSNSNSLSKFNYIWLRDNCQCPLCIHPDNRQKLLSSSEVPLDIKPISINFTSDKLEIIWDKGLRPISIKNHTNNDSSSNEPHKSIYPISFLYSYSTEQNISKLHYNHLKPLLWDRSTLLNSSQNLWNSYDDYMSSNKSLLVSLKQIWDYGLVFIKNVPTDDDGKGIINVAERIGTIKSTFYGKLFDVESKPAANNIAYTDLHLGLHMDLLYYEAPPGLQFLHCIKNSVTDGQSIFSDSFKAIHKLKHLYPNYFDLLTKFPLTFHYVNDGHRMHFNRPAIVIDDFNNTFNVNYAPPFQGPIEFVLGSNDDENILIEFYKAYQQFCKCIEDPSLIFELTLKPGDLVIFVNRRVLHGRKSFDSHSGQRHLKGTYIEYSEFKDKFMVLMEKYNSNITL</sequence>
<dbReference type="GO" id="GO:0016706">
    <property type="term" value="F:2-oxoglutarate-dependent dioxygenase activity"/>
    <property type="evidence" value="ECO:0007669"/>
    <property type="project" value="UniProtKB-ARBA"/>
</dbReference>